<dbReference type="EMBL" id="ACZL01000011">
    <property type="protein sequence ID" value="EHI56312.1"/>
    <property type="molecule type" value="Genomic_DNA"/>
</dbReference>
<dbReference type="Gene3D" id="3.30.420.10">
    <property type="entry name" value="Ribonuclease H-like superfamily/Ribonuclease H"/>
    <property type="match status" value="1"/>
</dbReference>
<dbReference type="eggNOG" id="COG3359">
    <property type="taxonomic scope" value="Bacteria"/>
</dbReference>
<evidence type="ECO:0000313" key="2">
    <source>
        <dbReference type="EMBL" id="EHI56312.1"/>
    </source>
</evidence>
<evidence type="ECO:0000313" key="3">
    <source>
        <dbReference type="Proteomes" id="UP000003011"/>
    </source>
</evidence>
<keyword evidence="3" id="KW-1185">Reference proteome</keyword>
<dbReference type="GO" id="GO:0003676">
    <property type="term" value="F:nucleic acid binding"/>
    <property type="evidence" value="ECO:0007669"/>
    <property type="project" value="InterPro"/>
</dbReference>
<organism evidence="2 3">
    <name type="scientific">Johnsonella ignava ATCC 51276</name>
    <dbReference type="NCBI Taxonomy" id="679200"/>
    <lineage>
        <taxon>Bacteria</taxon>
        <taxon>Bacillati</taxon>
        <taxon>Bacillota</taxon>
        <taxon>Clostridia</taxon>
        <taxon>Lachnospirales</taxon>
        <taxon>Lachnospiraceae</taxon>
        <taxon>Johnsonella</taxon>
    </lineage>
</organism>
<dbReference type="SUPFAM" id="SSF53098">
    <property type="entry name" value="Ribonuclease H-like"/>
    <property type="match status" value="1"/>
</dbReference>
<accession>G5GGA2</accession>
<protein>
    <recommendedName>
        <fullName evidence="1">YprB ribonuclease H-like domain-containing protein</fullName>
    </recommendedName>
</protein>
<reference evidence="2 3" key="1">
    <citation type="submission" date="2011-08" db="EMBL/GenBank/DDBJ databases">
        <title>The Genome Sequence of Johnsonella ignava ATCC 51276.</title>
        <authorList>
            <consortium name="The Broad Institute Genome Sequencing Platform"/>
            <person name="Earl A."/>
            <person name="Ward D."/>
            <person name="Feldgarden M."/>
            <person name="Gevers D."/>
            <person name="Izard J."/>
            <person name="Blanton J.M."/>
            <person name="Baranova O.V."/>
            <person name="Dewhirst F.E."/>
            <person name="Young S.K."/>
            <person name="Zeng Q."/>
            <person name="Gargeya S."/>
            <person name="Fitzgerald M."/>
            <person name="Haas B."/>
            <person name="Abouelleil A."/>
            <person name="Alvarado L."/>
            <person name="Arachchi H.M."/>
            <person name="Berlin A."/>
            <person name="Brown A."/>
            <person name="Chapman S.B."/>
            <person name="Chen Z."/>
            <person name="Dunbar C."/>
            <person name="Freedman E."/>
            <person name="Gearin G."/>
            <person name="Gellesch M."/>
            <person name="Goldberg J."/>
            <person name="Griggs A."/>
            <person name="Gujja S."/>
            <person name="Heiman D."/>
            <person name="Howarth C."/>
            <person name="Larson L."/>
            <person name="Lui A."/>
            <person name="MacDonald P.J.P."/>
            <person name="Montmayeur A."/>
            <person name="Murphy C."/>
            <person name="Neiman D."/>
            <person name="Pearson M."/>
            <person name="Priest M."/>
            <person name="Roberts A."/>
            <person name="Saif S."/>
            <person name="Shea T."/>
            <person name="Shenoy N."/>
            <person name="Sisk P."/>
            <person name="Stolte C."/>
            <person name="Sykes S."/>
            <person name="Wortman J."/>
            <person name="Nusbaum C."/>
            <person name="Birren B."/>
        </authorList>
    </citation>
    <scope>NUCLEOTIDE SEQUENCE [LARGE SCALE GENOMIC DNA]</scope>
    <source>
        <strain evidence="2 3">ATCC 51276</strain>
    </source>
</reference>
<proteinExistence type="predicted"/>
<sequence length="367" mass="42781">MKTITKDIRLKVDYDLKNIGAPEKTIFFDIETTGLSPENSELYIIGVLVPQINAKSNTLPDTVYFKLTQFFSESISDELDLVNSFFAMLDECEVLVNFNGDSFDIPYIKKVCRHYNIKHPFEKIKSVDIYKTARRKRAVINSFRFNQKSLEQFLGVERRDDFNGKELIDIYNLYLKNYEYNFFEPLVLHNEEDITGLVQLLPILSYSDFTEGDFKFSSKIINKDCFEVAFKSEYRIPKPFSLKNDLYSVNGKDNIIIIRCCPYHGEAKFFFENYKDYYFLPLEDMAVHKSIGRFVDKSARENASKSTAYTKKNSTFIPACMGCGLKTFYKKYNDSVGYFELHDFDFNNNSLVKSFIKGILSMFGLVY</sequence>
<dbReference type="InterPro" id="IPR012337">
    <property type="entry name" value="RNaseH-like_sf"/>
</dbReference>
<feature type="domain" description="YprB ribonuclease H-like" evidence="1">
    <location>
        <begin position="26"/>
        <end position="201"/>
    </location>
</feature>
<gene>
    <name evidence="2" type="ORF">HMPREF9333_00592</name>
</gene>
<evidence type="ECO:0000259" key="1">
    <source>
        <dbReference type="Pfam" id="PF13482"/>
    </source>
</evidence>
<dbReference type="HOGENOM" id="CLU_047529_0_0_9"/>
<dbReference type="STRING" id="679200.HMPREF9333_00592"/>
<dbReference type="PANTHER" id="PTHR38462:SF1">
    <property type="entry name" value="YPRB RIBONUCLEASE H-LIKE DOMAIN-CONTAINING PROTEIN"/>
    <property type="match status" value="1"/>
</dbReference>
<dbReference type="PANTHER" id="PTHR38462">
    <property type="entry name" value="EXONUCLEASE-LIKE PROTEIN"/>
    <property type="match status" value="1"/>
</dbReference>
<dbReference type="Pfam" id="PF13482">
    <property type="entry name" value="RNase_H_2"/>
    <property type="match status" value="1"/>
</dbReference>
<dbReference type="InterPro" id="IPR036397">
    <property type="entry name" value="RNaseH_sf"/>
</dbReference>
<dbReference type="InterPro" id="IPR038720">
    <property type="entry name" value="YprB_RNase_H-like_dom"/>
</dbReference>
<comment type="caution">
    <text evidence="2">The sequence shown here is derived from an EMBL/GenBank/DDBJ whole genome shotgun (WGS) entry which is preliminary data.</text>
</comment>
<name>G5GGA2_9FIRM</name>
<dbReference type="OrthoDB" id="9790530at2"/>
<dbReference type="RefSeq" id="WP_005539722.1">
    <property type="nucleotide sequence ID" value="NZ_JH378830.1"/>
</dbReference>
<dbReference type="AlphaFoldDB" id="G5GGA2"/>
<dbReference type="Proteomes" id="UP000003011">
    <property type="component" value="Unassembled WGS sequence"/>
</dbReference>